<dbReference type="InterPro" id="IPR012349">
    <property type="entry name" value="Split_barrel_FMN-bd"/>
</dbReference>
<dbReference type="Proteomes" id="UP001209535">
    <property type="component" value="Unassembled WGS sequence"/>
</dbReference>
<organism evidence="3 4">
    <name type="scientific">Albidovulum salinarum</name>
    <dbReference type="NCBI Taxonomy" id="2984153"/>
    <lineage>
        <taxon>Bacteria</taxon>
        <taxon>Pseudomonadati</taxon>
        <taxon>Pseudomonadota</taxon>
        <taxon>Alphaproteobacteria</taxon>
        <taxon>Rhodobacterales</taxon>
        <taxon>Paracoccaceae</taxon>
        <taxon>Albidovulum</taxon>
    </lineage>
</organism>
<proteinExistence type="predicted"/>
<reference evidence="3 4" key="1">
    <citation type="submission" date="2022-10" db="EMBL/GenBank/DDBJ databases">
        <title>Defluviimonas sp. nov., isolated from ocean surface sediments.</title>
        <authorList>
            <person name="He W."/>
            <person name="Wang L."/>
            <person name="Zhang D.-F."/>
        </authorList>
    </citation>
    <scope>NUCLEOTIDE SEQUENCE [LARGE SCALE GENOMIC DNA]</scope>
    <source>
        <strain evidence="3 4">WL0024</strain>
    </source>
</reference>
<comment type="caution">
    <text evidence="3">The sequence shown here is derived from an EMBL/GenBank/DDBJ whole genome shotgun (WGS) entry which is preliminary data.</text>
</comment>
<feature type="coiled-coil region" evidence="1">
    <location>
        <begin position="180"/>
        <end position="207"/>
    </location>
</feature>
<dbReference type="Pfam" id="PF01243">
    <property type="entry name" value="PNPOx_N"/>
    <property type="match status" value="1"/>
</dbReference>
<keyword evidence="1" id="KW-0175">Coiled coil</keyword>
<evidence type="ECO:0000313" key="3">
    <source>
        <dbReference type="EMBL" id="MCU9849224.1"/>
    </source>
</evidence>
<protein>
    <submittedName>
        <fullName evidence="3">Pyridoxamine 5'-phosphate oxidase family protein</fullName>
    </submittedName>
</protein>
<dbReference type="Gene3D" id="2.30.110.10">
    <property type="entry name" value="Electron Transport, Fmn-binding Protein, Chain A"/>
    <property type="match status" value="1"/>
</dbReference>
<dbReference type="PANTHER" id="PTHR42815:SF2">
    <property type="entry name" value="FAD-BINDING, PUTATIVE (AFU_ORTHOLOGUE AFUA_6G07600)-RELATED"/>
    <property type="match status" value="1"/>
</dbReference>
<dbReference type="PANTHER" id="PTHR42815">
    <property type="entry name" value="FAD-BINDING, PUTATIVE (AFU_ORTHOLOGUE AFUA_6G07600)-RELATED"/>
    <property type="match status" value="1"/>
</dbReference>
<feature type="domain" description="Pyridoxamine 5'-phosphate oxidase N-terminal" evidence="2">
    <location>
        <begin position="39"/>
        <end position="154"/>
    </location>
</feature>
<sequence>MAPYEPTAVVASLNEIRSVIPDEFASQTGKIIDRIDPIVRVWIERSPFVTIGTHDREGRVDVAPKGDPAGFVKVVDDWTLAIPDRPGNHRFDTFANILETGRIGLMFMVPNRNEVVRVNGSARVVRDRALRETMAINGRVPEFAILVRVEEAFYHCGKSVIRSRLWQPDQAAPTDGLPTYAQALIEHAKLERTLEDVEQSMKDNEEKRLYDE</sequence>
<evidence type="ECO:0000256" key="1">
    <source>
        <dbReference type="SAM" id="Coils"/>
    </source>
</evidence>
<dbReference type="InterPro" id="IPR011576">
    <property type="entry name" value="Pyridox_Oxase_N"/>
</dbReference>
<evidence type="ECO:0000313" key="4">
    <source>
        <dbReference type="Proteomes" id="UP001209535"/>
    </source>
</evidence>
<accession>A0ABT2X5L8</accession>
<dbReference type="EMBL" id="JAOVQO010000013">
    <property type="protein sequence ID" value="MCU9849224.1"/>
    <property type="molecule type" value="Genomic_DNA"/>
</dbReference>
<dbReference type="NCBIfam" id="TIGR04025">
    <property type="entry name" value="PPOX_FMN_DR2398"/>
    <property type="match status" value="1"/>
</dbReference>
<gene>
    <name evidence="3" type="ORF">OEZ60_14565</name>
</gene>
<evidence type="ECO:0000259" key="2">
    <source>
        <dbReference type="Pfam" id="PF01243"/>
    </source>
</evidence>
<name>A0ABT2X5L8_9RHOB</name>
<dbReference type="SUPFAM" id="SSF50475">
    <property type="entry name" value="FMN-binding split barrel"/>
    <property type="match status" value="1"/>
</dbReference>
<keyword evidence="4" id="KW-1185">Reference proteome</keyword>
<dbReference type="InterPro" id="IPR024029">
    <property type="entry name" value="Pyridox_Oxase_FMN-dep"/>
</dbReference>
<dbReference type="RefSeq" id="WP_263337652.1">
    <property type="nucleotide sequence ID" value="NZ_JAOVQO010000013.1"/>
</dbReference>